<dbReference type="Gene3D" id="3.40.50.2300">
    <property type="match status" value="1"/>
</dbReference>
<name>A0AAW8JLG2_9GAMM</name>
<proteinExistence type="predicted"/>
<dbReference type="GO" id="GO:0000160">
    <property type="term" value="P:phosphorelay signal transduction system"/>
    <property type="evidence" value="ECO:0007669"/>
    <property type="project" value="InterPro"/>
</dbReference>
<dbReference type="GO" id="GO:0006355">
    <property type="term" value="P:regulation of DNA-templated transcription"/>
    <property type="evidence" value="ECO:0007669"/>
    <property type="project" value="InterPro"/>
</dbReference>
<dbReference type="Pfam" id="PF00196">
    <property type="entry name" value="GerE"/>
    <property type="match status" value="1"/>
</dbReference>
<accession>A0AAW8JLG2</accession>
<dbReference type="RefSeq" id="WP_308956289.1">
    <property type="nucleotide sequence ID" value="NZ_JAVICY010000014.1"/>
</dbReference>
<organism evidence="5 6">
    <name type="scientific">Acinetobacter gerneri</name>
    <dbReference type="NCBI Taxonomy" id="202952"/>
    <lineage>
        <taxon>Bacteria</taxon>
        <taxon>Pseudomonadati</taxon>
        <taxon>Pseudomonadota</taxon>
        <taxon>Gammaproteobacteria</taxon>
        <taxon>Moraxellales</taxon>
        <taxon>Moraxellaceae</taxon>
        <taxon>Acinetobacter</taxon>
    </lineage>
</organism>
<evidence type="ECO:0000259" key="4">
    <source>
        <dbReference type="PROSITE" id="PS50110"/>
    </source>
</evidence>
<dbReference type="InterPro" id="IPR011006">
    <property type="entry name" value="CheY-like_superfamily"/>
</dbReference>
<feature type="domain" description="HTH luxR-type" evidence="3">
    <location>
        <begin position="154"/>
        <end position="205"/>
    </location>
</feature>
<evidence type="ECO:0000256" key="1">
    <source>
        <dbReference type="ARBA" id="ARBA00023125"/>
    </source>
</evidence>
<dbReference type="InterPro" id="IPR039420">
    <property type="entry name" value="WalR-like"/>
</dbReference>
<evidence type="ECO:0000256" key="2">
    <source>
        <dbReference type="PROSITE-ProRule" id="PRU00169"/>
    </source>
</evidence>
<feature type="modified residue" description="4-aspartylphosphate" evidence="2">
    <location>
        <position position="63"/>
    </location>
</feature>
<gene>
    <name evidence="5" type="ORF">RFH51_16855</name>
</gene>
<feature type="domain" description="Response regulatory" evidence="4">
    <location>
        <begin position="11"/>
        <end position="128"/>
    </location>
</feature>
<sequence>MLNSNIILPIPVIVVSHELSNQYRINNVLIQIGYTEENIYFSNNFVEAKQLLDQNSASCAIVDISADFTESISFIKLLKYYDPSIMVLAISHFKNRNNMLNALSAGATGYCYTQQSDQDLLNSARITIQGGAQIDADIALQILDYFDAFEKPTALNPTAYLDFRDRQILNWVIKGFNTQEIAKKLNVSQFSIESFVKLIYQKINL</sequence>
<keyword evidence="2" id="KW-0597">Phosphoprotein</keyword>
<dbReference type="PROSITE" id="PS50043">
    <property type="entry name" value="HTH_LUXR_2"/>
    <property type="match status" value="1"/>
</dbReference>
<dbReference type="SUPFAM" id="SSF46894">
    <property type="entry name" value="C-terminal effector domain of the bipartite response regulators"/>
    <property type="match status" value="1"/>
</dbReference>
<dbReference type="InterPro" id="IPR000792">
    <property type="entry name" value="Tscrpt_reg_LuxR_C"/>
</dbReference>
<dbReference type="EMBL" id="JAVIDA010000035">
    <property type="protein sequence ID" value="MDQ9073125.1"/>
    <property type="molecule type" value="Genomic_DNA"/>
</dbReference>
<evidence type="ECO:0000313" key="5">
    <source>
        <dbReference type="EMBL" id="MDQ9073125.1"/>
    </source>
</evidence>
<dbReference type="GO" id="GO:0003677">
    <property type="term" value="F:DNA binding"/>
    <property type="evidence" value="ECO:0007669"/>
    <property type="project" value="UniProtKB-KW"/>
</dbReference>
<dbReference type="PRINTS" id="PR00038">
    <property type="entry name" value="HTHLUXR"/>
</dbReference>
<dbReference type="PANTHER" id="PTHR43214:SF43">
    <property type="entry name" value="TWO-COMPONENT RESPONSE REGULATOR"/>
    <property type="match status" value="1"/>
</dbReference>
<dbReference type="PROSITE" id="PS50110">
    <property type="entry name" value="RESPONSE_REGULATORY"/>
    <property type="match status" value="1"/>
</dbReference>
<dbReference type="InterPro" id="IPR016032">
    <property type="entry name" value="Sig_transdc_resp-reg_C-effctor"/>
</dbReference>
<evidence type="ECO:0000259" key="3">
    <source>
        <dbReference type="PROSITE" id="PS50043"/>
    </source>
</evidence>
<keyword evidence="1" id="KW-0238">DNA-binding</keyword>
<dbReference type="InterPro" id="IPR001789">
    <property type="entry name" value="Sig_transdc_resp-reg_receiver"/>
</dbReference>
<dbReference type="PANTHER" id="PTHR43214">
    <property type="entry name" value="TWO-COMPONENT RESPONSE REGULATOR"/>
    <property type="match status" value="1"/>
</dbReference>
<evidence type="ECO:0000313" key="6">
    <source>
        <dbReference type="Proteomes" id="UP001243195"/>
    </source>
</evidence>
<protein>
    <submittedName>
        <fullName evidence="5">LuxR C-terminal-related transcriptional regulator</fullName>
    </submittedName>
</protein>
<reference evidence="5" key="1">
    <citation type="submission" date="2023-08" db="EMBL/GenBank/DDBJ databases">
        <title>Emergence of clinically-relevant ST2 carbapenem-resistant Acinetobacter baumannii strains in hospital sewages in Zhejiang, East of China.</title>
        <authorList>
            <person name="Kaichao C."/>
            <person name="Zhang R."/>
        </authorList>
    </citation>
    <scope>NUCLEOTIDE SEQUENCE</scope>
    <source>
        <strain evidence="5">M-SY-60</strain>
    </source>
</reference>
<dbReference type="SUPFAM" id="SSF52172">
    <property type="entry name" value="CheY-like"/>
    <property type="match status" value="1"/>
</dbReference>
<dbReference type="Proteomes" id="UP001243195">
    <property type="component" value="Unassembled WGS sequence"/>
</dbReference>
<comment type="caution">
    <text evidence="5">The sequence shown here is derived from an EMBL/GenBank/DDBJ whole genome shotgun (WGS) entry which is preliminary data.</text>
</comment>
<dbReference type="AlphaFoldDB" id="A0AAW8JLG2"/>